<name>A0ABQ9XY07_9EUKA</name>
<dbReference type="EMBL" id="JARBJD010000057">
    <property type="protein sequence ID" value="KAK2956344.1"/>
    <property type="molecule type" value="Genomic_DNA"/>
</dbReference>
<sequence>MFETVDFASLPLSEYNTLFIFTNFIAFMCDPIGDAEKSRFEQYPLIRVSVFDPAKQFILFMFHNSDKLVLNEKAKCEHNLHLCRIHRHIKNMELRSDEHDADIVSELVKWEVRMMVEMENEETLEKVFQSLLSRTREWRRTKRELQKRREVLLREEGWDDAFELRVVGIEVDTSPGIQGNPRQFMVELSVKVKDLPRRFKKDLAFNADEF</sequence>
<proteinExistence type="predicted"/>
<comment type="caution">
    <text evidence="1">The sequence shown here is derived from an EMBL/GenBank/DDBJ whole genome shotgun (WGS) entry which is preliminary data.</text>
</comment>
<keyword evidence="2" id="KW-1185">Reference proteome</keyword>
<accession>A0ABQ9XY07</accession>
<gene>
    <name evidence="1" type="ORF">BLNAU_8711</name>
</gene>
<protein>
    <submittedName>
        <fullName evidence="1">Uncharacterized protein</fullName>
    </submittedName>
</protein>
<evidence type="ECO:0000313" key="2">
    <source>
        <dbReference type="Proteomes" id="UP001281761"/>
    </source>
</evidence>
<organism evidence="1 2">
    <name type="scientific">Blattamonas nauphoetae</name>
    <dbReference type="NCBI Taxonomy" id="2049346"/>
    <lineage>
        <taxon>Eukaryota</taxon>
        <taxon>Metamonada</taxon>
        <taxon>Preaxostyla</taxon>
        <taxon>Oxymonadida</taxon>
        <taxon>Blattamonas</taxon>
    </lineage>
</organism>
<dbReference type="Proteomes" id="UP001281761">
    <property type="component" value="Unassembled WGS sequence"/>
</dbReference>
<reference evidence="1 2" key="1">
    <citation type="journal article" date="2022" name="bioRxiv">
        <title>Genomics of Preaxostyla Flagellates Illuminates Evolutionary Transitions and the Path Towards Mitochondrial Loss.</title>
        <authorList>
            <person name="Novak L.V.F."/>
            <person name="Treitli S.C."/>
            <person name="Pyrih J."/>
            <person name="Halakuc P."/>
            <person name="Pipaliya S.V."/>
            <person name="Vacek V."/>
            <person name="Brzon O."/>
            <person name="Soukal P."/>
            <person name="Eme L."/>
            <person name="Dacks J.B."/>
            <person name="Karnkowska A."/>
            <person name="Elias M."/>
            <person name="Hampl V."/>
        </authorList>
    </citation>
    <scope>NUCLEOTIDE SEQUENCE [LARGE SCALE GENOMIC DNA]</scope>
    <source>
        <strain evidence="1">NAU3</strain>
        <tissue evidence="1">Gut</tissue>
    </source>
</reference>
<evidence type="ECO:0000313" key="1">
    <source>
        <dbReference type="EMBL" id="KAK2956344.1"/>
    </source>
</evidence>